<keyword evidence="2" id="KW-1185">Reference proteome</keyword>
<proteinExistence type="predicted"/>
<dbReference type="InterPro" id="IPR011008">
    <property type="entry name" value="Dimeric_a/b-barrel"/>
</dbReference>
<sequence length="206" mass="22789">MNPASLPGILMVSMEPPASMEEEFNDWYDTEHFPQRRALPGFASASRWVCTSGWPRWTALYDLVSMDALQTDAYRAVSGANSTPWSRRLLPRTVGRTRVVAVALDAAQAVAQHEPRSTCRLLAMSVRARAKDGEAQAVAGEIREKLVTRGDLQQIRWFVENDDVLWTLAAFDTPASADVLAAQLGRPGGSGMLSFNVYAPYHRSTY</sequence>
<evidence type="ECO:0000313" key="1">
    <source>
        <dbReference type="EMBL" id="BCF92986.1"/>
    </source>
</evidence>
<keyword evidence="1" id="KW-0614">Plasmid</keyword>
<reference evidence="1 2" key="1">
    <citation type="journal article" date="2020" name="Genes (Basel)">
        <title>Genomic Comparison of Insect Gut Symbionts from Divergent Burkholderia Subclades.</title>
        <authorList>
            <person name="Takeshita K."/>
            <person name="Kikuchi Y."/>
        </authorList>
    </citation>
    <scope>NUCLEOTIDE SEQUENCE [LARGE SCALE GENOMIC DNA]</scope>
    <source>
        <strain evidence="1 2">PGU16</strain>
        <plasmid evidence="1 2">PPGU16_p1</plasmid>
    </source>
</reference>
<geneLocation type="plasmid" evidence="1 2">
    <name>PPGU16_p1</name>
</geneLocation>
<dbReference type="Proteomes" id="UP000510888">
    <property type="component" value="Plasmid PPGU16_p1"/>
</dbReference>
<dbReference type="RefSeq" id="WP_180726472.1">
    <property type="nucleotide sequence ID" value="NZ_AP023176.1"/>
</dbReference>
<name>A0A7I8BW08_9BURK</name>
<dbReference type="EMBL" id="AP023176">
    <property type="protein sequence ID" value="BCF92986.1"/>
    <property type="molecule type" value="Genomic_DNA"/>
</dbReference>
<gene>
    <name evidence="1" type="ORF">PPGU16_60530</name>
</gene>
<accession>A0A7I8BW08</accession>
<dbReference type="AlphaFoldDB" id="A0A7I8BW08"/>
<evidence type="ECO:0000313" key="2">
    <source>
        <dbReference type="Proteomes" id="UP000510888"/>
    </source>
</evidence>
<protein>
    <submittedName>
        <fullName evidence="1">Uncharacterized protein</fullName>
    </submittedName>
</protein>
<organism evidence="1 2">
    <name type="scientific">Paraburkholderia largidicola</name>
    <dbReference type="NCBI Taxonomy" id="3014751"/>
    <lineage>
        <taxon>Bacteria</taxon>
        <taxon>Pseudomonadati</taxon>
        <taxon>Pseudomonadota</taxon>
        <taxon>Betaproteobacteria</taxon>
        <taxon>Burkholderiales</taxon>
        <taxon>Burkholderiaceae</taxon>
        <taxon>Paraburkholderia</taxon>
    </lineage>
</organism>
<dbReference type="KEGG" id="plad:PPGU16_60530"/>
<dbReference type="SUPFAM" id="SSF54909">
    <property type="entry name" value="Dimeric alpha+beta barrel"/>
    <property type="match status" value="1"/>
</dbReference>